<protein>
    <submittedName>
        <fullName evidence="2">Uncharacterized protein</fullName>
    </submittedName>
</protein>
<reference evidence="2 3" key="1">
    <citation type="submission" date="2024-05" db="EMBL/GenBank/DDBJ databases">
        <title>Genetic variation in Jamaican populations of the coffee berry borer (Hypothenemus hampei).</title>
        <authorList>
            <person name="Errbii M."/>
            <person name="Myrie A."/>
        </authorList>
    </citation>
    <scope>NUCLEOTIDE SEQUENCE [LARGE SCALE GENOMIC DNA]</scope>
    <source>
        <strain evidence="2">JA-Hopewell-2020-01-JO</strain>
        <tissue evidence="2">Whole body</tissue>
    </source>
</reference>
<name>A0ABD1EYJ6_HYPHA</name>
<dbReference type="Proteomes" id="UP001566132">
    <property type="component" value="Unassembled WGS sequence"/>
</dbReference>
<feature type="signal peptide" evidence="1">
    <location>
        <begin position="1"/>
        <end position="22"/>
    </location>
</feature>
<dbReference type="EMBL" id="JBDJPC010000005">
    <property type="protein sequence ID" value="KAL1502799.1"/>
    <property type="molecule type" value="Genomic_DNA"/>
</dbReference>
<evidence type="ECO:0000256" key="1">
    <source>
        <dbReference type="SAM" id="SignalP"/>
    </source>
</evidence>
<evidence type="ECO:0000313" key="3">
    <source>
        <dbReference type="Proteomes" id="UP001566132"/>
    </source>
</evidence>
<proteinExistence type="predicted"/>
<feature type="chain" id="PRO_5044820967" evidence="1">
    <location>
        <begin position="23"/>
        <end position="117"/>
    </location>
</feature>
<dbReference type="AlphaFoldDB" id="A0ABD1EYJ6"/>
<keyword evidence="1" id="KW-0732">Signal</keyword>
<evidence type="ECO:0000313" key="2">
    <source>
        <dbReference type="EMBL" id="KAL1502799.1"/>
    </source>
</evidence>
<sequence>MNLVWLVYIAVFSVSLLLQTNGETSREIDSFEASFESHADIDKARKKNVEDPFVSFLHRMLNTGYTSSKISRNRIEKASEKRKRIAEKVEEFLAQLPSYRQEIPVVNRRPYLIRKRY</sequence>
<comment type="caution">
    <text evidence="2">The sequence shown here is derived from an EMBL/GenBank/DDBJ whole genome shotgun (WGS) entry which is preliminary data.</text>
</comment>
<accession>A0ABD1EYJ6</accession>
<gene>
    <name evidence="2" type="ORF">ABEB36_007894</name>
</gene>
<keyword evidence="3" id="KW-1185">Reference proteome</keyword>
<organism evidence="2 3">
    <name type="scientific">Hypothenemus hampei</name>
    <name type="common">Coffee berry borer</name>
    <dbReference type="NCBI Taxonomy" id="57062"/>
    <lineage>
        <taxon>Eukaryota</taxon>
        <taxon>Metazoa</taxon>
        <taxon>Ecdysozoa</taxon>
        <taxon>Arthropoda</taxon>
        <taxon>Hexapoda</taxon>
        <taxon>Insecta</taxon>
        <taxon>Pterygota</taxon>
        <taxon>Neoptera</taxon>
        <taxon>Endopterygota</taxon>
        <taxon>Coleoptera</taxon>
        <taxon>Polyphaga</taxon>
        <taxon>Cucujiformia</taxon>
        <taxon>Curculionidae</taxon>
        <taxon>Scolytinae</taxon>
        <taxon>Hypothenemus</taxon>
    </lineage>
</organism>